<protein>
    <submittedName>
        <fullName evidence="2 3">Uncharacterized protein</fullName>
    </submittedName>
</protein>
<feature type="compositionally biased region" description="Polar residues" evidence="1">
    <location>
        <begin position="701"/>
        <end position="727"/>
    </location>
</feature>
<feature type="region of interest" description="Disordered" evidence="1">
    <location>
        <begin position="168"/>
        <end position="293"/>
    </location>
</feature>
<keyword evidence="4" id="KW-1185">Reference proteome</keyword>
<proteinExistence type="predicted"/>
<dbReference type="EnsemblFungi" id="MVLG_02992T0">
    <property type="protein sequence ID" value="MVLG_02992T0"/>
    <property type="gene ID" value="MVLG_02992"/>
</dbReference>
<evidence type="ECO:0000256" key="1">
    <source>
        <dbReference type="SAM" id="MobiDB-lite"/>
    </source>
</evidence>
<feature type="compositionally biased region" description="Polar residues" evidence="1">
    <location>
        <begin position="563"/>
        <end position="574"/>
    </location>
</feature>
<evidence type="ECO:0000313" key="2">
    <source>
        <dbReference type="EMBL" id="KDE06639.1"/>
    </source>
</evidence>
<dbReference type="OMA" id="SHQHECE"/>
<feature type="compositionally biased region" description="Polar residues" evidence="1">
    <location>
        <begin position="90"/>
        <end position="102"/>
    </location>
</feature>
<feature type="compositionally biased region" description="Basic and acidic residues" evidence="1">
    <location>
        <begin position="282"/>
        <end position="292"/>
    </location>
</feature>
<feature type="region of interest" description="Disordered" evidence="1">
    <location>
        <begin position="733"/>
        <end position="752"/>
    </location>
</feature>
<feature type="compositionally biased region" description="Acidic residues" evidence="1">
    <location>
        <begin position="497"/>
        <end position="512"/>
    </location>
</feature>
<feature type="compositionally biased region" description="Basic and acidic residues" evidence="1">
    <location>
        <begin position="254"/>
        <end position="267"/>
    </location>
</feature>
<feature type="compositionally biased region" description="Low complexity" evidence="1">
    <location>
        <begin position="350"/>
        <end position="372"/>
    </location>
</feature>
<reference evidence="2 4" key="3">
    <citation type="journal article" date="2015" name="BMC Genomics">
        <title>Sex and parasites: genomic and transcriptomic analysis of Microbotryum lychnidis-dioicae, the biotrophic and plant-castrating anther smut fungus.</title>
        <authorList>
            <person name="Perlin M.H."/>
            <person name="Amselem J."/>
            <person name="Fontanillas E."/>
            <person name="Toh S.S."/>
            <person name="Chen Z."/>
            <person name="Goldberg J."/>
            <person name="Duplessis S."/>
            <person name="Henrissat B."/>
            <person name="Young S."/>
            <person name="Zeng Q."/>
            <person name="Aguileta G."/>
            <person name="Petit E."/>
            <person name="Badouin H."/>
            <person name="Andrews J."/>
            <person name="Razeeq D."/>
            <person name="Gabaldon T."/>
            <person name="Quesneville H."/>
            <person name="Giraud T."/>
            <person name="Hood M.E."/>
            <person name="Schultz D.J."/>
            <person name="Cuomo C.A."/>
        </authorList>
    </citation>
    <scope>NUCLEOTIDE SEQUENCE [LARGE SCALE GENOMIC DNA]</scope>
    <source>
        <strain evidence="4">p1A1 Lamole</strain>
        <strain evidence="2">P1A1 Lamole</strain>
    </source>
</reference>
<feature type="compositionally biased region" description="Acidic residues" evidence="1">
    <location>
        <begin position="634"/>
        <end position="646"/>
    </location>
</feature>
<organism evidence="2">
    <name type="scientific">Microbotryum lychnidis-dioicae (strain p1A1 Lamole / MvSl-1064)</name>
    <name type="common">Anther smut fungus</name>
    <dbReference type="NCBI Taxonomy" id="683840"/>
    <lineage>
        <taxon>Eukaryota</taxon>
        <taxon>Fungi</taxon>
        <taxon>Dikarya</taxon>
        <taxon>Basidiomycota</taxon>
        <taxon>Pucciniomycotina</taxon>
        <taxon>Microbotryomycetes</taxon>
        <taxon>Microbotryales</taxon>
        <taxon>Microbotryaceae</taxon>
        <taxon>Microbotryum</taxon>
    </lineage>
</organism>
<dbReference type="OrthoDB" id="2538470at2759"/>
<dbReference type="EMBL" id="GL541668">
    <property type="protein sequence ID" value="KDE06639.1"/>
    <property type="molecule type" value="Genomic_DNA"/>
</dbReference>
<feature type="compositionally biased region" description="Basic and acidic residues" evidence="1">
    <location>
        <begin position="665"/>
        <end position="674"/>
    </location>
</feature>
<feature type="region of interest" description="Disordered" evidence="1">
    <location>
        <begin position="478"/>
        <end position="727"/>
    </location>
</feature>
<reference evidence="4" key="1">
    <citation type="submission" date="2010-11" db="EMBL/GenBank/DDBJ databases">
        <title>The genome sequence of Microbotryum violaceum strain p1A1 Lamole.</title>
        <authorList>
            <person name="Cuomo C."/>
            <person name="Perlin M."/>
            <person name="Young S.K."/>
            <person name="Zeng Q."/>
            <person name="Gargeya S."/>
            <person name="Alvarado L."/>
            <person name="Berlin A."/>
            <person name="Chapman S.B."/>
            <person name="Chen Z."/>
            <person name="Freedman E."/>
            <person name="Gellesch M."/>
            <person name="Goldberg J."/>
            <person name="Griggs A."/>
            <person name="Gujja S."/>
            <person name="Heilman E."/>
            <person name="Heiman D."/>
            <person name="Howarth C."/>
            <person name="Mehta T."/>
            <person name="Neiman D."/>
            <person name="Pearson M."/>
            <person name="Roberts A."/>
            <person name="Saif S."/>
            <person name="Shea T."/>
            <person name="Shenoy N."/>
            <person name="Sisk P."/>
            <person name="Stolte C."/>
            <person name="Sykes S."/>
            <person name="White J."/>
            <person name="Yandava C."/>
            <person name="Haas B."/>
            <person name="Nusbaum C."/>
            <person name="Birren B."/>
        </authorList>
    </citation>
    <scope>NUCLEOTIDE SEQUENCE [LARGE SCALE GENOMIC DNA]</scope>
    <source>
        <strain evidence="4">p1A1 Lamole</strain>
    </source>
</reference>
<feature type="region of interest" description="Disordered" evidence="1">
    <location>
        <begin position="337"/>
        <end position="428"/>
    </location>
</feature>
<feature type="compositionally biased region" description="Polar residues" evidence="1">
    <location>
        <begin position="610"/>
        <end position="621"/>
    </location>
</feature>
<gene>
    <name evidence="2" type="ORF">MVLG_02992</name>
</gene>
<dbReference type="AlphaFoldDB" id="U5H6U5"/>
<feature type="region of interest" description="Disordered" evidence="1">
    <location>
        <begin position="26"/>
        <end position="47"/>
    </location>
</feature>
<dbReference type="HOGENOM" id="CLU_364930_0_0_1"/>
<name>U5H6U5_USTV1</name>
<evidence type="ECO:0000313" key="3">
    <source>
        <dbReference type="EnsemblFungi" id="MVLG_02992T0"/>
    </source>
</evidence>
<reference evidence="3" key="4">
    <citation type="submission" date="2015-06" db="UniProtKB">
        <authorList>
            <consortium name="EnsemblFungi"/>
        </authorList>
    </citation>
    <scope>IDENTIFICATION</scope>
</reference>
<sequence>MHAQLVVGDHLDQPLFLLRRSSLPGSSSSSLFKSKHLLHPQLHDDPRRPRMAAVMMRAIGVKSPSSSSLNGAAEGGSSSSTSTATGEQWDGQSLARQTSRLSPPNPALVPGQKMGILINALRPTSPETVYNLNGAAGSASTTSLSDDAAALAPASLDSTLASSAVGSELRSSASLPATAMNDAQDRGRSTSRDAATTVTRPSPGARGKSDFTGADNATGSGPKIRFAPLPEIRQRSYSTGRNIWLADGGSDPGEASKRSIVIRRDGDTGPLDDSALDDDDKDYSSSDDEKPIKTMFGGWKTDLTFGVIPSSSFSASRSSQGDESSYSKLLRPLSFGMVGKKDKKKRSKRPSSVDGRSSSLSRTSSNDSDVSRGTSIGSYDGRGTGIPMRKTATWESSDSIGASPAREPRRANYPPVAQRSRNRASQALPLSISAPEFNEWGTAGSVGSFTSKLGTSAADDDDGGGMAWIKKRRAQREAEAKRKAEEEEAERRRLENQEAEEAMNGLEDEGVDGPDLADTMELHDGGEDGSMGVETPTASTPRKALQLGTITSHIAASQRRDGSSSALSSATTPRVLQMPKMETGMFEPVVEISPSSVERSGSPEPLGTATIVQPTPVSPTTAKMAALSLQNSDSETDDEEEEDEEGDSQRGDDTDSDLDEEELAKEEALVEKARVTAKSAGAERYHSASHQSAVLTPHARSGSTSGHVSSVPGSRIPTPSRQSTLTQAEAGALSVGGVGTGGSRRLAPSRQATITRADFDELVQQ</sequence>
<dbReference type="InParanoid" id="U5H6U5"/>
<evidence type="ECO:0000313" key="4">
    <source>
        <dbReference type="Proteomes" id="UP000017200"/>
    </source>
</evidence>
<dbReference type="EMBL" id="AEIJ01000276">
    <property type="status" value="NOT_ANNOTATED_CDS"/>
    <property type="molecule type" value="Genomic_DNA"/>
</dbReference>
<dbReference type="Proteomes" id="UP000017200">
    <property type="component" value="Unassembled WGS sequence"/>
</dbReference>
<accession>U5H6U5</accession>
<feature type="compositionally biased region" description="Acidic residues" evidence="1">
    <location>
        <begin position="654"/>
        <end position="664"/>
    </location>
</feature>
<reference evidence="2" key="2">
    <citation type="submission" date="2010-11" db="EMBL/GenBank/DDBJ databases">
        <authorList>
            <consortium name="The Broad Institute Genome Sequencing Platform"/>
            <person name="Earl A."/>
            <person name="Ward D."/>
            <person name="Feldgarden M."/>
            <person name="Gevers D."/>
            <person name="Butler R."/>
            <person name="Young S.K."/>
            <person name="Zeng Q."/>
            <person name="Gargeya S."/>
            <person name="Fitzgerald M."/>
            <person name="Haas B."/>
            <person name="Abouelleil A."/>
            <person name="Alvarado L."/>
            <person name="Arachchi H.M."/>
            <person name="Berlin A."/>
            <person name="Brown A."/>
            <person name="Chapman S.B."/>
            <person name="Chen Z."/>
            <person name="Dunbar C."/>
            <person name="Freedman E."/>
            <person name="Gearin G."/>
            <person name="Gellesch M."/>
            <person name="Goldberg J."/>
            <person name="Griggs A."/>
            <person name="Gujja S."/>
            <person name="Heilman E."/>
            <person name="Heiman D."/>
            <person name="Howarth C."/>
            <person name="Larson L."/>
            <person name="Lui A."/>
            <person name="MacDonald P.J.P."/>
            <person name="Mehta T."/>
            <person name="Montmayeur A."/>
            <person name="Murphy C."/>
            <person name="Neiman D."/>
            <person name="Pearson M."/>
            <person name="Priest M."/>
            <person name="Roberts A."/>
            <person name="Saif S."/>
            <person name="Shea T."/>
            <person name="Shenoy N."/>
            <person name="Sisk P."/>
            <person name="Stolte C."/>
            <person name="Sykes S."/>
            <person name="White J."/>
            <person name="Yandava C."/>
            <person name="Wortman J."/>
            <person name="Nusbaum C."/>
            <person name="Birren B."/>
        </authorList>
    </citation>
    <scope>NUCLEOTIDE SEQUENCE</scope>
    <source>
        <strain evidence="2">P1A1 Lamole</strain>
    </source>
</reference>
<feature type="region of interest" description="Disordered" evidence="1">
    <location>
        <begin position="447"/>
        <end position="466"/>
    </location>
</feature>
<feature type="region of interest" description="Disordered" evidence="1">
    <location>
        <begin position="63"/>
        <end position="111"/>
    </location>
</feature>
<feature type="compositionally biased region" description="Basic and acidic residues" evidence="1">
    <location>
        <begin position="478"/>
        <end position="496"/>
    </location>
</feature>
<feature type="compositionally biased region" description="Low complexity" evidence="1">
    <location>
        <begin position="65"/>
        <end position="86"/>
    </location>
</feature>
<dbReference type="STRING" id="683840.U5H6U5"/>